<dbReference type="Gene3D" id="3.90.70.10">
    <property type="entry name" value="Cysteine proteinases"/>
    <property type="match status" value="1"/>
</dbReference>
<dbReference type="Pfam" id="PF08246">
    <property type="entry name" value="Inhibitor_I29"/>
    <property type="match status" value="1"/>
</dbReference>
<dbReference type="SMART" id="SM00645">
    <property type="entry name" value="Pept_C1"/>
    <property type="match status" value="1"/>
</dbReference>
<keyword evidence="5" id="KW-0865">Zymogen</keyword>
<evidence type="ECO:0000256" key="7">
    <source>
        <dbReference type="SAM" id="SignalP"/>
    </source>
</evidence>
<evidence type="ECO:0000256" key="3">
    <source>
        <dbReference type="ARBA" id="ARBA00022801"/>
    </source>
</evidence>
<dbReference type="Proteomes" id="UP001152799">
    <property type="component" value="Chromosome 5"/>
</dbReference>
<comment type="similarity">
    <text evidence="1">Belongs to the peptidase C1 family.</text>
</comment>
<dbReference type="EMBL" id="OU892281">
    <property type="protein sequence ID" value="CAG9769425.1"/>
    <property type="molecule type" value="Genomic_DNA"/>
</dbReference>
<feature type="signal peptide" evidence="7">
    <location>
        <begin position="1"/>
        <end position="17"/>
    </location>
</feature>
<dbReference type="GO" id="GO:0008234">
    <property type="term" value="F:cysteine-type peptidase activity"/>
    <property type="evidence" value="ECO:0007669"/>
    <property type="project" value="UniProtKB-KW"/>
</dbReference>
<protein>
    <recommendedName>
        <fullName evidence="12">Cathepsin L</fullName>
    </recommendedName>
</protein>
<dbReference type="SUPFAM" id="SSF54001">
    <property type="entry name" value="Cysteine proteinases"/>
    <property type="match status" value="1"/>
</dbReference>
<organism evidence="10 11">
    <name type="scientific">Ceutorhynchus assimilis</name>
    <name type="common">cabbage seed weevil</name>
    <dbReference type="NCBI Taxonomy" id="467358"/>
    <lineage>
        <taxon>Eukaryota</taxon>
        <taxon>Metazoa</taxon>
        <taxon>Ecdysozoa</taxon>
        <taxon>Arthropoda</taxon>
        <taxon>Hexapoda</taxon>
        <taxon>Insecta</taxon>
        <taxon>Pterygota</taxon>
        <taxon>Neoptera</taxon>
        <taxon>Endopterygota</taxon>
        <taxon>Coleoptera</taxon>
        <taxon>Polyphaga</taxon>
        <taxon>Cucujiformia</taxon>
        <taxon>Curculionidae</taxon>
        <taxon>Ceutorhynchinae</taxon>
        <taxon>Ceutorhynchus</taxon>
    </lineage>
</organism>
<dbReference type="InterPro" id="IPR000169">
    <property type="entry name" value="Pept_cys_AS"/>
</dbReference>
<evidence type="ECO:0000256" key="6">
    <source>
        <dbReference type="ARBA" id="ARBA00023157"/>
    </source>
</evidence>
<dbReference type="AlphaFoldDB" id="A0A9N9MT84"/>
<dbReference type="InterPro" id="IPR039417">
    <property type="entry name" value="Peptidase_C1A_papain-like"/>
</dbReference>
<dbReference type="InterPro" id="IPR025660">
    <property type="entry name" value="Pept_his_AS"/>
</dbReference>
<dbReference type="InterPro" id="IPR013201">
    <property type="entry name" value="Prot_inhib_I29"/>
</dbReference>
<keyword evidence="6" id="KW-1015">Disulfide bond</keyword>
<evidence type="ECO:0000256" key="5">
    <source>
        <dbReference type="ARBA" id="ARBA00023145"/>
    </source>
</evidence>
<dbReference type="InterPro" id="IPR038765">
    <property type="entry name" value="Papain-like_cys_pep_sf"/>
</dbReference>
<name>A0A9N9MT84_9CUCU</name>
<reference evidence="10" key="1">
    <citation type="submission" date="2022-01" db="EMBL/GenBank/DDBJ databases">
        <authorList>
            <person name="King R."/>
        </authorList>
    </citation>
    <scope>NUCLEOTIDE SEQUENCE</scope>
</reference>
<accession>A0A9N9MT84</accession>
<dbReference type="PANTHER" id="PTHR12411">
    <property type="entry name" value="CYSTEINE PROTEASE FAMILY C1-RELATED"/>
    <property type="match status" value="1"/>
</dbReference>
<dbReference type="InterPro" id="IPR013128">
    <property type="entry name" value="Peptidase_C1A"/>
</dbReference>
<keyword evidence="3" id="KW-0378">Hydrolase</keyword>
<evidence type="ECO:0000259" key="8">
    <source>
        <dbReference type="SMART" id="SM00645"/>
    </source>
</evidence>
<dbReference type="GO" id="GO:0006508">
    <property type="term" value="P:proteolysis"/>
    <property type="evidence" value="ECO:0007669"/>
    <property type="project" value="UniProtKB-KW"/>
</dbReference>
<proteinExistence type="inferred from homology"/>
<sequence length="329" mass="36606">MLKKIILFVLSIAVVNAVGEEEQWESFKTKYNKIYKTSTEHQEKFTKFRENLQKINSHNKKYDDGTVSYKLGINKFADMSEKEFALKLGFKSNFINKTKNHAIFKSPVNANVPEKVNWVELGAVTGIKDQGNCGSCWSFSATGALEGQYYLKYKSLVSLSEQNLVDCSSSYGDNGCNGGLMDNAFEYVRDNGIMSEDDYPYCAFDETCQYNSAKVVVKVQSLVDIAVGSETDLQTAVGTLGPVSVAVDASMFQLYQEGIYDNSNCGNGRYDLDHGILAVGYDTSADGTPYWLVKNSWGEDWGEKGYIRMSRNKDNQCGIATCASYPVLL</sequence>
<dbReference type="PRINTS" id="PR00705">
    <property type="entry name" value="PAPAIN"/>
</dbReference>
<dbReference type="FunFam" id="3.90.70.10:FF:000006">
    <property type="entry name" value="Cathepsin S"/>
    <property type="match status" value="1"/>
</dbReference>
<evidence type="ECO:0000313" key="10">
    <source>
        <dbReference type="EMBL" id="CAG9769425.1"/>
    </source>
</evidence>
<evidence type="ECO:0000256" key="4">
    <source>
        <dbReference type="ARBA" id="ARBA00022807"/>
    </source>
</evidence>
<dbReference type="SMART" id="SM00848">
    <property type="entry name" value="Inhibitor_I29"/>
    <property type="match status" value="1"/>
</dbReference>
<dbReference type="PROSITE" id="PS00639">
    <property type="entry name" value="THIOL_PROTEASE_HIS"/>
    <property type="match status" value="1"/>
</dbReference>
<keyword evidence="11" id="KW-1185">Reference proteome</keyword>
<dbReference type="CDD" id="cd02248">
    <property type="entry name" value="Peptidase_C1A"/>
    <property type="match status" value="1"/>
</dbReference>
<feature type="domain" description="Peptidase C1A papain C-terminal" evidence="8">
    <location>
        <begin position="112"/>
        <end position="327"/>
    </location>
</feature>
<dbReference type="Pfam" id="PF00112">
    <property type="entry name" value="Peptidase_C1"/>
    <property type="match status" value="1"/>
</dbReference>
<evidence type="ECO:0000256" key="2">
    <source>
        <dbReference type="ARBA" id="ARBA00022670"/>
    </source>
</evidence>
<keyword evidence="4" id="KW-0788">Thiol protease</keyword>
<evidence type="ECO:0000256" key="1">
    <source>
        <dbReference type="ARBA" id="ARBA00008455"/>
    </source>
</evidence>
<dbReference type="InterPro" id="IPR000668">
    <property type="entry name" value="Peptidase_C1A_C"/>
</dbReference>
<keyword evidence="7" id="KW-0732">Signal</keyword>
<feature type="domain" description="Cathepsin propeptide inhibitor" evidence="9">
    <location>
        <begin position="24"/>
        <end position="84"/>
    </location>
</feature>
<feature type="chain" id="PRO_5040279401" description="Cathepsin L" evidence="7">
    <location>
        <begin position="18"/>
        <end position="329"/>
    </location>
</feature>
<dbReference type="PROSITE" id="PS00640">
    <property type="entry name" value="THIOL_PROTEASE_ASN"/>
    <property type="match status" value="1"/>
</dbReference>
<gene>
    <name evidence="10" type="ORF">CEUTPL_LOCUS9935</name>
</gene>
<evidence type="ECO:0000259" key="9">
    <source>
        <dbReference type="SMART" id="SM00848"/>
    </source>
</evidence>
<evidence type="ECO:0008006" key="12">
    <source>
        <dbReference type="Google" id="ProtNLM"/>
    </source>
</evidence>
<dbReference type="PROSITE" id="PS00139">
    <property type="entry name" value="THIOL_PROTEASE_CYS"/>
    <property type="match status" value="1"/>
</dbReference>
<keyword evidence="2" id="KW-0645">Protease</keyword>
<evidence type="ECO:0000313" key="11">
    <source>
        <dbReference type="Proteomes" id="UP001152799"/>
    </source>
</evidence>
<dbReference type="InterPro" id="IPR025661">
    <property type="entry name" value="Pept_asp_AS"/>
</dbReference>
<dbReference type="OrthoDB" id="10253408at2759"/>